<dbReference type="InterPro" id="IPR043502">
    <property type="entry name" value="DNA/RNA_pol_sf"/>
</dbReference>
<evidence type="ECO:0000313" key="2">
    <source>
        <dbReference type="EMBL" id="JAC16776.1"/>
    </source>
</evidence>
<dbReference type="CDD" id="cd01650">
    <property type="entry name" value="RT_nLTR_like"/>
    <property type="match status" value="1"/>
</dbReference>
<keyword evidence="2" id="KW-0378">Hydrolase</keyword>
<dbReference type="Pfam" id="PF00078">
    <property type="entry name" value="RVT_1"/>
    <property type="match status" value="1"/>
</dbReference>
<accession>A0A023F5B3</accession>
<name>A0A023F5B3_TRIIF</name>
<dbReference type="Gene3D" id="3.30.70.270">
    <property type="match status" value="1"/>
</dbReference>
<keyword evidence="2" id="KW-0255">Endonuclease</keyword>
<feature type="non-terminal residue" evidence="2">
    <location>
        <position position="1"/>
    </location>
</feature>
<dbReference type="EMBL" id="GBBI01001936">
    <property type="protein sequence ID" value="JAC16776.1"/>
    <property type="molecule type" value="mRNA"/>
</dbReference>
<evidence type="ECO:0000259" key="1">
    <source>
        <dbReference type="PROSITE" id="PS50878"/>
    </source>
</evidence>
<dbReference type="GO" id="GO:0004519">
    <property type="term" value="F:endonuclease activity"/>
    <property type="evidence" value="ECO:0007669"/>
    <property type="project" value="UniProtKB-KW"/>
</dbReference>
<keyword evidence="2" id="KW-0548">Nucleotidyltransferase</keyword>
<keyword evidence="2" id="KW-0540">Nuclease</keyword>
<dbReference type="SUPFAM" id="SSF56672">
    <property type="entry name" value="DNA/RNA polymerases"/>
    <property type="match status" value="1"/>
</dbReference>
<proteinExistence type="evidence at transcript level"/>
<dbReference type="PANTHER" id="PTHR47027">
    <property type="entry name" value="REVERSE TRANSCRIPTASE DOMAIN-CONTAINING PROTEIN"/>
    <property type="match status" value="1"/>
</dbReference>
<dbReference type="InterPro" id="IPR043128">
    <property type="entry name" value="Rev_trsase/Diguanyl_cyclase"/>
</dbReference>
<sequence>DGLTAEFYKNIPNNGLLYIQNLFNKILNEETIPAAWGKCDMFLIYKKGDPSAPDNYRGVSLINVITKLFTQILTNRLTNWIEYGNPLVESQNGFRKNRGCTDCLFILSSLMGIQISRPKREVYATFVDLKKAFDSVNHNLLWNKLYKFGLSRKWIKTLESFYNQALFRAKLRNNYSDTFPVSRGVLQGDTISPILFSIFINDLENFLIEHRCESVSIDSRTGVTSLTYADDLVMFSNGIVDAQRKLNALSLYCKENSLEVNVSKTKILVCSKSPNKKTNVNLYYNNNKVEIVSSIRYLGIIISNSGVFHLACQDMISKSVLAINSVKKILYSAKSSSWNLKVTLFNSLVLSVLLYASEIWATRYLDRLEMVQTKYFKSLYFWPTQTPGYIVRAEYGLTRIKHQVVKLIITWWIKILLMCENRLPKICYLKLKNMDDNNSNKLSKYNWVTQVKQILIETDFEWLWYEQDPILIIKNKNNLLKQYKVLLIKSDTDRINNSSYNVIYKNIYIIKIEYSNNNILDSMCLPKVYVCSVKLGSLQLNK</sequence>
<reference evidence="2" key="1">
    <citation type="journal article" date="2014" name="PLoS Negl. Trop. Dis.">
        <title>An updated insight into the Sialotranscriptome of Triatoma infestans: developmental stage and geographic variations.</title>
        <authorList>
            <person name="Schwarz A."/>
            <person name="Medrano-Mercado N."/>
            <person name="Schaub G.A."/>
            <person name="Struchiner C.J."/>
            <person name="Bargues M.D."/>
            <person name="Levy M.Z."/>
            <person name="Ribeiro J.M."/>
        </authorList>
    </citation>
    <scope>NUCLEOTIDE SEQUENCE</scope>
    <source>
        <strain evidence="2">Chile</strain>
        <tissue evidence="2">Salivary glands</tissue>
    </source>
</reference>
<dbReference type="PROSITE" id="PS50878">
    <property type="entry name" value="RT_POL"/>
    <property type="match status" value="1"/>
</dbReference>
<organism evidence="2">
    <name type="scientific">Triatoma infestans</name>
    <name type="common">Assassin bug</name>
    <dbReference type="NCBI Taxonomy" id="30076"/>
    <lineage>
        <taxon>Eukaryota</taxon>
        <taxon>Metazoa</taxon>
        <taxon>Ecdysozoa</taxon>
        <taxon>Arthropoda</taxon>
        <taxon>Hexapoda</taxon>
        <taxon>Insecta</taxon>
        <taxon>Pterygota</taxon>
        <taxon>Neoptera</taxon>
        <taxon>Paraneoptera</taxon>
        <taxon>Hemiptera</taxon>
        <taxon>Heteroptera</taxon>
        <taxon>Panheteroptera</taxon>
        <taxon>Cimicomorpha</taxon>
        <taxon>Reduviidae</taxon>
        <taxon>Triatominae</taxon>
        <taxon>Triatoma</taxon>
    </lineage>
</organism>
<protein>
    <submittedName>
        <fullName evidence="2">Putative endonuclease-reverse transcriptase</fullName>
    </submittedName>
</protein>
<dbReference type="PANTHER" id="PTHR47027:SF20">
    <property type="entry name" value="REVERSE TRANSCRIPTASE-LIKE PROTEIN WITH RNA-DIRECTED DNA POLYMERASE DOMAIN"/>
    <property type="match status" value="1"/>
</dbReference>
<dbReference type="AlphaFoldDB" id="A0A023F5B3"/>
<dbReference type="InterPro" id="IPR000477">
    <property type="entry name" value="RT_dom"/>
</dbReference>
<dbReference type="GO" id="GO:0003964">
    <property type="term" value="F:RNA-directed DNA polymerase activity"/>
    <property type="evidence" value="ECO:0007669"/>
    <property type="project" value="UniProtKB-KW"/>
</dbReference>
<keyword evidence="2" id="KW-0695">RNA-directed DNA polymerase</keyword>
<keyword evidence="2" id="KW-0808">Transferase</keyword>
<feature type="domain" description="Reverse transcriptase" evidence="1">
    <location>
        <begin position="25"/>
        <end position="302"/>
    </location>
</feature>